<sequence>MWPPRVMRLTWQLETLMTHCLCCVENTVEGRIMDSGASFHATYCKEELERFKLRSGKVRLACDKNLGIAGVGDAVLKTSFGTSWTMKDVRYIPGLKRRLISVGQLDEEGYHVGFGDRQCKVTNGNLVVAHRNKRGNLYMVEDWWFGKAQESFLYNVSEDKETAETAAGVTNGIVMLKVVLETPLQFGVTERFRAERMGLRAEAPKMLWADSVNSSSLTKPIQKSQVVLVDILENLAEKYSIVAEHRLSLKITQSPGRNSNTSEGSKNSGSFEDSGRLDEEDSEYRAFFEEGGSETPQRMDPREEKDDVHQIIAEKLNLDRLGCKNVEGSDRKSSDEVPQSSDQMEVVEDATGGVGGPRGVHEHNVRVRSDPNIASGNNLRPRGPLAQSGSDTHTYQRGTGFFMPHDGQNTGKMEFKPWTALVTEICCGQSTSWNQSVYIRGSNVFGQGQGWVMLETGISVTISGSSNGMEHNMRVRSDPNMVRANMFRQGTPQVSQQIGFFGTPINPFFPTFASQNAGLPVAWPPVQSGTGDTTNEPADRLFWYSDESIFPNFAYKMKAYLGASILSMGMSSNADMAVEARDREEVVSDQGSTSEDS</sequence>
<evidence type="ECO:0000313" key="4">
    <source>
        <dbReference type="EMBL" id="GJS56445.1"/>
    </source>
</evidence>
<feature type="region of interest" description="Disordered" evidence="1">
    <location>
        <begin position="322"/>
        <end position="344"/>
    </location>
</feature>
<keyword evidence="2" id="KW-0732">Signal</keyword>
<evidence type="ECO:0000313" key="5">
    <source>
        <dbReference type="Proteomes" id="UP001151760"/>
    </source>
</evidence>
<gene>
    <name evidence="4" type="ORF">Tco_0629807</name>
</gene>
<feature type="domain" description="Retrovirus-related Pol polyprotein from transposon TNT 1-94-like beta-barrel" evidence="3">
    <location>
        <begin position="32"/>
        <end position="110"/>
    </location>
</feature>
<dbReference type="InterPro" id="IPR054722">
    <property type="entry name" value="PolX-like_BBD"/>
</dbReference>
<feature type="compositionally biased region" description="Polar residues" evidence="1">
    <location>
        <begin position="253"/>
        <end position="271"/>
    </location>
</feature>
<organism evidence="4 5">
    <name type="scientific">Tanacetum coccineum</name>
    <dbReference type="NCBI Taxonomy" id="301880"/>
    <lineage>
        <taxon>Eukaryota</taxon>
        <taxon>Viridiplantae</taxon>
        <taxon>Streptophyta</taxon>
        <taxon>Embryophyta</taxon>
        <taxon>Tracheophyta</taxon>
        <taxon>Spermatophyta</taxon>
        <taxon>Magnoliopsida</taxon>
        <taxon>eudicotyledons</taxon>
        <taxon>Gunneridae</taxon>
        <taxon>Pentapetalae</taxon>
        <taxon>asterids</taxon>
        <taxon>campanulids</taxon>
        <taxon>Asterales</taxon>
        <taxon>Asteraceae</taxon>
        <taxon>Asteroideae</taxon>
        <taxon>Anthemideae</taxon>
        <taxon>Anthemidinae</taxon>
        <taxon>Tanacetum</taxon>
    </lineage>
</organism>
<feature type="chain" id="PRO_5046657479" description="Retrovirus-related Pol polyprotein from transposon TNT 1-94-like beta-barrel domain-containing protein" evidence="2">
    <location>
        <begin position="23"/>
        <end position="597"/>
    </location>
</feature>
<dbReference type="Proteomes" id="UP001151760">
    <property type="component" value="Unassembled WGS sequence"/>
</dbReference>
<evidence type="ECO:0000256" key="1">
    <source>
        <dbReference type="SAM" id="MobiDB-lite"/>
    </source>
</evidence>
<proteinExistence type="predicted"/>
<feature type="region of interest" description="Disordered" evidence="1">
    <location>
        <begin position="577"/>
        <end position="597"/>
    </location>
</feature>
<feature type="compositionally biased region" description="Basic and acidic residues" evidence="1">
    <location>
        <begin position="322"/>
        <end position="335"/>
    </location>
</feature>
<dbReference type="Pfam" id="PF22936">
    <property type="entry name" value="Pol_BBD"/>
    <property type="match status" value="1"/>
</dbReference>
<feature type="region of interest" description="Disordered" evidence="1">
    <location>
        <begin position="369"/>
        <end position="392"/>
    </location>
</feature>
<evidence type="ECO:0000256" key="2">
    <source>
        <dbReference type="SAM" id="SignalP"/>
    </source>
</evidence>
<evidence type="ECO:0000259" key="3">
    <source>
        <dbReference type="Pfam" id="PF22936"/>
    </source>
</evidence>
<feature type="signal peptide" evidence="2">
    <location>
        <begin position="1"/>
        <end position="22"/>
    </location>
</feature>
<protein>
    <recommendedName>
        <fullName evidence="3">Retrovirus-related Pol polyprotein from transposon TNT 1-94-like beta-barrel domain-containing protein</fullName>
    </recommendedName>
</protein>
<keyword evidence="5" id="KW-1185">Reference proteome</keyword>
<comment type="caution">
    <text evidence="4">The sequence shown here is derived from an EMBL/GenBank/DDBJ whole genome shotgun (WGS) entry which is preliminary data.</text>
</comment>
<accession>A0ABQ4WUG2</accession>
<name>A0ABQ4WUG2_9ASTR</name>
<feature type="region of interest" description="Disordered" evidence="1">
    <location>
        <begin position="253"/>
        <end position="280"/>
    </location>
</feature>
<reference evidence="4" key="2">
    <citation type="submission" date="2022-01" db="EMBL/GenBank/DDBJ databases">
        <authorList>
            <person name="Yamashiro T."/>
            <person name="Shiraishi A."/>
            <person name="Satake H."/>
            <person name="Nakayama K."/>
        </authorList>
    </citation>
    <scope>NUCLEOTIDE SEQUENCE</scope>
</reference>
<dbReference type="EMBL" id="BQNB010008936">
    <property type="protein sequence ID" value="GJS56445.1"/>
    <property type="molecule type" value="Genomic_DNA"/>
</dbReference>
<reference evidence="4" key="1">
    <citation type="journal article" date="2022" name="Int. J. Mol. Sci.">
        <title>Draft Genome of Tanacetum Coccineum: Genomic Comparison of Closely Related Tanacetum-Family Plants.</title>
        <authorList>
            <person name="Yamashiro T."/>
            <person name="Shiraishi A."/>
            <person name="Nakayama K."/>
            <person name="Satake H."/>
        </authorList>
    </citation>
    <scope>NUCLEOTIDE SEQUENCE</scope>
</reference>